<accession>A0A0L6VCM4</accession>
<evidence type="ECO:0000313" key="3">
    <source>
        <dbReference type="Proteomes" id="UP000037035"/>
    </source>
</evidence>
<keyword evidence="3" id="KW-1185">Reference proteome</keyword>
<dbReference type="Proteomes" id="UP000037035">
    <property type="component" value="Unassembled WGS sequence"/>
</dbReference>
<dbReference type="OrthoDB" id="3056932at2759"/>
<keyword evidence="1" id="KW-0472">Membrane</keyword>
<reference evidence="2 3" key="1">
    <citation type="submission" date="2015-08" db="EMBL/GenBank/DDBJ databases">
        <title>Next Generation Sequencing and Analysis of the Genome of Puccinia sorghi L Schw, the Causal Agent of Maize Common Rust.</title>
        <authorList>
            <person name="Rochi L."/>
            <person name="Burguener G."/>
            <person name="Darino M."/>
            <person name="Turjanski A."/>
            <person name="Kreff E."/>
            <person name="Dieguez M.J."/>
            <person name="Sacco F."/>
        </authorList>
    </citation>
    <scope>NUCLEOTIDE SEQUENCE [LARGE SCALE GENOMIC DNA]</scope>
    <source>
        <strain evidence="2 3">RO10H11247</strain>
    </source>
</reference>
<keyword evidence="1" id="KW-1133">Transmembrane helix</keyword>
<comment type="caution">
    <text evidence="2">The sequence shown here is derived from an EMBL/GenBank/DDBJ whole genome shotgun (WGS) entry which is preliminary data.</text>
</comment>
<sequence length="134" mass="15209">MTGTHPNKRTQLMYGTFVTMGIVEDNLSSESDEDEEQIEDIMLDGGLDGRFFSEGDVQRFCEHMKYVFLPPGVPHLPSNLGEAKHGKLSASQWLALWVFISPLVILEMYINQVRKIDVHSNLSKFLFNTAHPVQ</sequence>
<evidence type="ECO:0000256" key="1">
    <source>
        <dbReference type="SAM" id="Phobius"/>
    </source>
</evidence>
<feature type="transmembrane region" description="Helical" evidence="1">
    <location>
        <begin position="90"/>
        <end position="110"/>
    </location>
</feature>
<dbReference type="EMBL" id="LAVV01006756">
    <property type="protein sequence ID" value="KNZ58459.1"/>
    <property type="molecule type" value="Genomic_DNA"/>
</dbReference>
<evidence type="ECO:0000313" key="2">
    <source>
        <dbReference type="EMBL" id="KNZ58459.1"/>
    </source>
</evidence>
<dbReference type="VEuPathDB" id="FungiDB:VP01_1927g1"/>
<keyword evidence="1" id="KW-0812">Transmembrane</keyword>
<gene>
    <name evidence="2" type="ORF">VP01_1927g1</name>
</gene>
<dbReference type="AlphaFoldDB" id="A0A0L6VCM4"/>
<name>A0A0L6VCM4_9BASI</name>
<organism evidence="2 3">
    <name type="scientific">Puccinia sorghi</name>
    <dbReference type="NCBI Taxonomy" id="27349"/>
    <lineage>
        <taxon>Eukaryota</taxon>
        <taxon>Fungi</taxon>
        <taxon>Dikarya</taxon>
        <taxon>Basidiomycota</taxon>
        <taxon>Pucciniomycotina</taxon>
        <taxon>Pucciniomycetes</taxon>
        <taxon>Pucciniales</taxon>
        <taxon>Pucciniaceae</taxon>
        <taxon>Puccinia</taxon>
    </lineage>
</organism>
<proteinExistence type="predicted"/>
<protein>
    <submittedName>
        <fullName evidence="2">Uncharacterized protein</fullName>
    </submittedName>
</protein>